<evidence type="ECO:0000313" key="2">
    <source>
        <dbReference type="Proteomes" id="UP001500936"/>
    </source>
</evidence>
<organism evidence="1 2">
    <name type="scientific">Nibrella viscosa</name>
    <dbReference type="NCBI Taxonomy" id="1084524"/>
    <lineage>
        <taxon>Bacteria</taxon>
        <taxon>Pseudomonadati</taxon>
        <taxon>Bacteroidota</taxon>
        <taxon>Cytophagia</taxon>
        <taxon>Cytophagales</taxon>
        <taxon>Spirosomataceae</taxon>
        <taxon>Nibrella</taxon>
    </lineage>
</organism>
<comment type="caution">
    <text evidence="1">The sequence shown here is derived from an EMBL/GenBank/DDBJ whole genome shotgun (WGS) entry which is preliminary data.</text>
</comment>
<dbReference type="InterPro" id="IPR009409">
    <property type="entry name" value="DUF1059"/>
</dbReference>
<dbReference type="Pfam" id="PF06348">
    <property type="entry name" value="DUF1059"/>
    <property type="match status" value="1"/>
</dbReference>
<sequence length="56" mass="6308">MKVLHCREVGFDCPGVIKAENEQEVLQLAAQHAQDAHQVQVTPEMADQIRPLIKDE</sequence>
<name>A0ABP8KTI4_9BACT</name>
<evidence type="ECO:0008006" key="3">
    <source>
        <dbReference type="Google" id="ProtNLM"/>
    </source>
</evidence>
<dbReference type="RefSeq" id="WP_345270543.1">
    <property type="nucleotide sequence ID" value="NZ_BAABHB010000013.1"/>
</dbReference>
<dbReference type="EMBL" id="BAABHB010000013">
    <property type="protein sequence ID" value="GAA4416217.1"/>
    <property type="molecule type" value="Genomic_DNA"/>
</dbReference>
<evidence type="ECO:0000313" key="1">
    <source>
        <dbReference type="EMBL" id="GAA4416217.1"/>
    </source>
</evidence>
<gene>
    <name evidence="1" type="ORF">GCM10023187_47480</name>
</gene>
<dbReference type="Proteomes" id="UP001500936">
    <property type="component" value="Unassembled WGS sequence"/>
</dbReference>
<proteinExistence type="predicted"/>
<accession>A0ABP8KTI4</accession>
<keyword evidence="2" id="KW-1185">Reference proteome</keyword>
<protein>
    <recommendedName>
        <fullName evidence="3">Small metal-binding protein</fullName>
    </recommendedName>
</protein>
<reference evidence="2" key="1">
    <citation type="journal article" date="2019" name="Int. J. Syst. Evol. Microbiol.">
        <title>The Global Catalogue of Microorganisms (GCM) 10K type strain sequencing project: providing services to taxonomists for standard genome sequencing and annotation.</title>
        <authorList>
            <consortium name="The Broad Institute Genomics Platform"/>
            <consortium name="The Broad Institute Genome Sequencing Center for Infectious Disease"/>
            <person name="Wu L."/>
            <person name="Ma J."/>
        </authorList>
    </citation>
    <scope>NUCLEOTIDE SEQUENCE [LARGE SCALE GENOMIC DNA]</scope>
    <source>
        <strain evidence="2">JCM 17925</strain>
    </source>
</reference>